<keyword evidence="4 6" id="KW-1133">Transmembrane helix</keyword>
<comment type="subcellular location">
    <subcellularLocation>
        <location evidence="1">Membrane</location>
        <topology evidence="1">Multi-pass membrane protein</topology>
    </subcellularLocation>
</comment>
<accession>A0ABY5C8G7</accession>
<dbReference type="InterPro" id="IPR051401">
    <property type="entry name" value="GtrA_CellWall_Glycosyl"/>
</dbReference>
<evidence type="ECO:0000256" key="5">
    <source>
        <dbReference type="ARBA" id="ARBA00023136"/>
    </source>
</evidence>
<evidence type="ECO:0000256" key="4">
    <source>
        <dbReference type="ARBA" id="ARBA00022989"/>
    </source>
</evidence>
<dbReference type="PANTHER" id="PTHR38459:SF1">
    <property type="entry name" value="PROPHAGE BACTOPRENOL-LINKED GLUCOSE TRANSLOCASE HOMOLOG"/>
    <property type="match status" value="1"/>
</dbReference>
<dbReference type="EMBL" id="CP099599">
    <property type="protein sequence ID" value="UST83555.1"/>
    <property type="molecule type" value="Genomic_DNA"/>
</dbReference>
<dbReference type="PANTHER" id="PTHR38459">
    <property type="entry name" value="PROPHAGE BACTOPRENOL-LINKED GLUCOSE TRANSLOCASE HOMOLOG"/>
    <property type="match status" value="1"/>
</dbReference>
<feature type="transmembrane region" description="Helical" evidence="6">
    <location>
        <begin position="12"/>
        <end position="32"/>
    </location>
</feature>
<protein>
    <submittedName>
        <fullName evidence="8">GtrA family protein</fullName>
    </submittedName>
</protein>
<evidence type="ECO:0000259" key="7">
    <source>
        <dbReference type="Pfam" id="PF04138"/>
    </source>
</evidence>
<reference evidence="8" key="1">
    <citation type="submission" date="2022-06" db="EMBL/GenBank/DDBJ databases">
        <title>Investigating genetic diversity within the most abundant and prevalent non-pathogenic leaf-associated bacterial species interacting with Arabidopsis thaliana in natural habitats.</title>
        <authorList>
            <person name="Ramirez-Sanchez D."/>
            <person name="Gibelin-Viala C."/>
            <person name="Mayjonade B."/>
            <person name="Duflos R."/>
            <person name="Belmonte E."/>
            <person name="Pailler V."/>
            <person name="Bartoli C."/>
            <person name="Carrere S."/>
            <person name="Vailleau F."/>
            <person name="Roux F."/>
        </authorList>
    </citation>
    <scope>NUCLEOTIDE SEQUENCE</scope>
    <source>
        <strain evidence="8">OTU6ESPEB1</strain>
    </source>
</reference>
<comment type="similarity">
    <text evidence="2">Belongs to the GtrA family.</text>
</comment>
<sequence>MSKISGGATIFGRFVLSGGFNTIATYALYLILLGFFSYQISYAVAYVSGVILAYYLNSKLVFKSNQGLRSVLLFPLVYVIQYIWNGFVLWVAVEKFGVNSEFALLVVILLFVPVSYFLSRKIFSANNYK</sequence>
<organism evidence="8 9">
    <name type="scientific">Pseudomonas siliginis</name>
    <dbReference type="NCBI Taxonomy" id="2842346"/>
    <lineage>
        <taxon>Bacteria</taxon>
        <taxon>Pseudomonadati</taxon>
        <taxon>Pseudomonadota</taxon>
        <taxon>Gammaproteobacteria</taxon>
        <taxon>Pseudomonadales</taxon>
        <taxon>Pseudomonadaceae</taxon>
        <taxon>Pseudomonas</taxon>
    </lineage>
</organism>
<dbReference type="RefSeq" id="WP_224789919.1">
    <property type="nucleotide sequence ID" value="NZ_CP099596.1"/>
</dbReference>
<evidence type="ECO:0000256" key="1">
    <source>
        <dbReference type="ARBA" id="ARBA00004141"/>
    </source>
</evidence>
<evidence type="ECO:0000256" key="2">
    <source>
        <dbReference type="ARBA" id="ARBA00009399"/>
    </source>
</evidence>
<evidence type="ECO:0000313" key="9">
    <source>
        <dbReference type="Proteomes" id="UP001056851"/>
    </source>
</evidence>
<dbReference type="InterPro" id="IPR007267">
    <property type="entry name" value="GtrA_DPMS_TM"/>
</dbReference>
<keyword evidence="5 6" id="KW-0472">Membrane</keyword>
<keyword evidence="9" id="KW-1185">Reference proteome</keyword>
<evidence type="ECO:0000256" key="3">
    <source>
        <dbReference type="ARBA" id="ARBA00022692"/>
    </source>
</evidence>
<feature type="transmembrane region" description="Helical" evidence="6">
    <location>
        <begin position="38"/>
        <end position="56"/>
    </location>
</feature>
<gene>
    <name evidence="8" type="ORF">NF677_18680</name>
</gene>
<name>A0ABY5C8G7_9PSED</name>
<evidence type="ECO:0000256" key="6">
    <source>
        <dbReference type="SAM" id="Phobius"/>
    </source>
</evidence>
<proteinExistence type="inferred from homology"/>
<keyword evidence="3 6" id="KW-0812">Transmembrane</keyword>
<dbReference type="Proteomes" id="UP001056851">
    <property type="component" value="Chromosome"/>
</dbReference>
<feature type="transmembrane region" description="Helical" evidence="6">
    <location>
        <begin position="102"/>
        <end position="119"/>
    </location>
</feature>
<evidence type="ECO:0000313" key="8">
    <source>
        <dbReference type="EMBL" id="UST83555.1"/>
    </source>
</evidence>
<feature type="domain" description="GtrA/DPMS transmembrane" evidence="7">
    <location>
        <begin position="13"/>
        <end position="122"/>
    </location>
</feature>
<dbReference type="Pfam" id="PF04138">
    <property type="entry name" value="GtrA_DPMS_TM"/>
    <property type="match status" value="1"/>
</dbReference>
<feature type="transmembrane region" description="Helical" evidence="6">
    <location>
        <begin position="68"/>
        <end position="90"/>
    </location>
</feature>